<keyword evidence="1" id="KW-0472">Membrane</keyword>
<feature type="transmembrane region" description="Helical" evidence="1">
    <location>
        <begin position="132"/>
        <end position="154"/>
    </location>
</feature>
<gene>
    <name evidence="2" type="ORF">FCU45_10410</name>
</gene>
<organism evidence="2 3">
    <name type="scientific">Sulfurimonas crateris</name>
    <dbReference type="NCBI Taxonomy" id="2574727"/>
    <lineage>
        <taxon>Bacteria</taxon>
        <taxon>Pseudomonadati</taxon>
        <taxon>Campylobacterota</taxon>
        <taxon>Epsilonproteobacteria</taxon>
        <taxon>Campylobacterales</taxon>
        <taxon>Sulfurimonadaceae</taxon>
        <taxon>Sulfurimonas</taxon>
    </lineage>
</organism>
<evidence type="ECO:0000313" key="2">
    <source>
        <dbReference type="EMBL" id="TKI68416.1"/>
    </source>
</evidence>
<feature type="transmembrane region" description="Helical" evidence="1">
    <location>
        <begin position="50"/>
        <end position="69"/>
    </location>
</feature>
<keyword evidence="1" id="KW-1133">Transmembrane helix</keyword>
<dbReference type="Proteomes" id="UP000309561">
    <property type="component" value="Unassembled WGS sequence"/>
</dbReference>
<dbReference type="EMBL" id="SZPX01000008">
    <property type="protein sequence ID" value="TKI68416.1"/>
    <property type="molecule type" value="Genomic_DNA"/>
</dbReference>
<dbReference type="AlphaFoldDB" id="A0A4U2Z2N7"/>
<dbReference type="RefSeq" id="WP_137015018.1">
    <property type="nucleotide sequence ID" value="NZ_SZPX01000008.1"/>
</dbReference>
<proteinExistence type="predicted"/>
<evidence type="ECO:0000256" key="1">
    <source>
        <dbReference type="SAM" id="Phobius"/>
    </source>
</evidence>
<protein>
    <submittedName>
        <fullName evidence="2">DUF420 domain-containing protein</fullName>
    </submittedName>
</protein>
<accession>A0A4U2Z2N7</accession>
<sequence length="155" mass="17266">MDNSLGYMFEAGFFGTRAPLFMDLVTLIVALLPFLVALAISFARNKHYGVHSYLQIIIFAFSVIVLTYFEYGVRVGGGFAAFMQESGVSYSYALIVLVTHIIIAVITVVLWATAIFRAKKLLQLGVHRKMGLITFAGVVLTSITGIWVYFLMFVY</sequence>
<evidence type="ECO:0000313" key="3">
    <source>
        <dbReference type="Proteomes" id="UP000309561"/>
    </source>
</evidence>
<reference evidence="2 3" key="1">
    <citation type="submission" date="2019-04" db="EMBL/GenBank/DDBJ databases">
        <title>Sulfurimonas crateris sp. nov. a facultative anaerobic sulfur-oxidizing chemolithautotrophic bacterium isolated from a terrestrial mud vulcano.</title>
        <authorList>
            <person name="Ratnikova N.M."/>
            <person name="Slobodkin A.I."/>
            <person name="Merkel A.Y."/>
            <person name="Novikov A."/>
            <person name="Bonch-Osmolovskaya E.A."/>
            <person name="Slobodkina G.B."/>
        </authorList>
    </citation>
    <scope>NUCLEOTIDE SEQUENCE [LARGE SCALE GENOMIC DNA]</scope>
    <source>
        <strain evidence="2 3">SN118</strain>
    </source>
</reference>
<feature type="transmembrane region" description="Helical" evidence="1">
    <location>
        <begin position="20"/>
        <end position="43"/>
    </location>
</feature>
<name>A0A4U2Z2N7_9BACT</name>
<keyword evidence="1" id="KW-0812">Transmembrane</keyword>
<dbReference type="InterPro" id="IPR007352">
    <property type="entry name" value="DUF420"/>
</dbReference>
<keyword evidence="3" id="KW-1185">Reference proteome</keyword>
<dbReference type="Pfam" id="PF04238">
    <property type="entry name" value="DUF420"/>
    <property type="match status" value="1"/>
</dbReference>
<feature type="transmembrane region" description="Helical" evidence="1">
    <location>
        <begin position="89"/>
        <end position="112"/>
    </location>
</feature>
<dbReference type="OrthoDB" id="5365643at2"/>
<comment type="caution">
    <text evidence="2">The sequence shown here is derived from an EMBL/GenBank/DDBJ whole genome shotgun (WGS) entry which is preliminary data.</text>
</comment>